<dbReference type="PROSITE" id="PS51323">
    <property type="entry name" value="IGFBP_N_2"/>
    <property type="match status" value="1"/>
</dbReference>
<keyword evidence="4" id="KW-0732">Signal</keyword>
<dbReference type="PANTHER" id="PTHR11348">
    <property type="entry name" value="CONNECTIVE TISSUE GROWTH FACTOR-RELATED"/>
    <property type="match status" value="1"/>
</dbReference>
<evidence type="ECO:0000313" key="10">
    <source>
        <dbReference type="Proteomes" id="UP000694941"/>
    </source>
</evidence>
<dbReference type="PANTHER" id="PTHR11348:SF17">
    <property type="entry name" value="CCN"/>
    <property type="match status" value="1"/>
</dbReference>
<keyword evidence="10" id="KW-1185">Reference proteome</keyword>
<dbReference type="PROSITE" id="PS00222">
    <property type="entry name" value="IGFBP_N_1"/>
    <property type="match status" value="1"/>
</dbReference>
<dbReference type="InterPro" id="IPR043973">
    <property type="entry name" value="TSP1_CCN"/>
</dbReference>
<evidence type="ECO:0000256" key="5">
    <source>
        <dbReference type="ARBA" id="ARBA00023157"/>
    </source>
</evidence>
<comment type="similarity">
    <text evidence="2">Belongs to the CCN family.</text>
</comment>
<dbReference type="InterPro" id="IPR006207">
    <property type="entry name" value="Cys_knot_C"/>
</dbReference>
<gene>
    <name evidence="11" type="primary">LOC106458423</name>
</gene>
<evidence type="ECO:0000259" key="7">
    <source>
        <dbReference type="PROSITE" id="PS01225"/>
    </source>
</evidence>
<dbReference type="Gene3D" id="2.10.70.10">
    <property type="entry name" value="Complement Module, domain 1"/>
    <property type="match status" value="1"/>
</dbReference>
<dbReference type="PROSITE" id="PS01225">
    <property type="entry name" value="CTCK_2"/>
    <property type="match status" value="1"/>
</dbReference>
<dbReference type="PROSITE" id="PS50184">
    <property type="entry name" value="VWFC_2"/>
    <property type="match status" value="1"/>
</dbReference>
<evidence type="ECO:0000259" key="8">
    <source>
        <dbReference type="PROSITE" id="PS50184"/>
    </source>
</evidence>
<evidence type="ECO:0000259" key="9">
    <source>
        <dbReference type="PROSITE" id="PS51323"/>
    </source>
</evidence>
<name>A0ABM1S9N9_LIMPO</name>
<dbReference type="InterPro" id="IPR001007">
    <property type="entry name" value="VWF_dom"/>
</dbReference>
<dbReference type="RefSeq" id="XP_022240344.1">
    <property type="nucleotide sequence ID" value="XM_022384636.1"/>
</dbReference>
<feature type="domain" description="CTCK" evidence="7">
    <location>
        <begin position="270"/>
        <end position="348"/>
    </location>
</feature>
<dbReference type="Pfam" id="PF19035">
    <property type="entry name" value="TSP1_CCN"/>
    <property type="match status" value="1"/>
</dbReference>
<dbReference type="InterPro" id="IPR009030">
    <property type="entry name" value="Growth_fac_rcpt_cys_sf"/>
</dbReference>
<dbReference type="SMART" id="SM00121">
    <property type="entry name" value="IB"/>
    <property type="match status" value="1"/>
</dbReference>
<evidence type="ECO:0000256" key="6">
    <source>
        <dbReference type="PROSITE-ProRule" id="PRU00039"/>
    </source>
</evidence>
<dbReference type="Pfam" id="PF00219">
    <property type="entry name" value="IGFBP"/>
    <property type="match status" value="1"/>
</dbReference>
<dbReference type="InterPro" id="IPR017891">
    <property type="entry name" value="Insulin_GF-bd_Cys-rich_CS"/>
</dbReference>
<comment type="subcellular location">
    <subcellularLocation>
        <location evidence="1">Secreted</location>
    </subcellularLocation>
</comment>
<accession>A0ABM1S9N9</accession>
<dbReference type="SMART" id="SM00209">
    <property type="entry name" value="TSP1"/>
    <property type="match status" value="1"/>
</dbReference>
<protein>
    <submittedName>
        <fullName evidence="11">Connective tissue growth factor-like</fullName>
    </submittedName>
</protein>
<evidence type="ECO:0000313" key="11">
    <source>
        <dbReference type="RefSeq" id="XP_022240344.1"/>
    </source>
</evidence>
<feature type="domain" description="IGFBP N-terminal" evidence="9">
    <location>
        <begin position="54"/>
        <end position="125"/>
    </location>
</feature>
<dbReference type="InterPro" id="IPR050941">
    <property type="entry name" value="CCN"/>
</dbReference>
<dbReference type="SMART" id="SM00214">
    <property type="entry name" value="VWC"/>
    <property type="match status" value="1"/>
</dbReference>
<dbReference type="PROSITE" id="PS50092">
    <property type="entry name" value="TSP1"/>
    <property type="match status" value="1"/>
</dbReference>
<dbReference type="PROSITE" id="PS01208">
    <property type="entry name" value="VWFC_1"/>
    <property type="match status" value="1"/>
</dbReference>
<comment type="caution">
    <text evidence="6">Lacks conserved residue(s) required for the propagation of feature annotation.</text>
</comment>
<keyword evidence="5" id="KW-1015">Disulfide bond</keyword>
<dbReference type="SUPFAM" id="SSF57184">
    <property type="entry name" value="Growth factor receptor domain"/>
    <property type="match status" value="1"/>
</dbReference>
<sequence>MGTSIFPVLVTRGSPWQRLPANIVLHGLVLFIAISFLAHVSCDYNVLSSKYEKVQNSCAYPCQCERNLALCPEGVPVVMDGCGCCSICARQQGELCGIIQLCDTTRQLQCVYSSPSVDYGICRAKKGMSCYVAGNRYRDGDSFKLDCKTQCTCQNGTYGCVSLCPLENFRPSAKCHNAQLVHVPGACCREWQCESNVLKDTKITCNRYSTNWTPCSSTCGVGSSRRLTNDNDDCELRNETRLCQIKPCNYQIGELSSNHSPRSRRHHQHCRATVRNLDFIYLTDGHNCVSLKRYRPKFCGHCSDKSCCTPKLSTTVNVPFRCYGEEEGTQVMSKFVMFIVKCECHSKC</sequence>
<evidence type="ECO:0000256" key="2">
    <source>
        <dbReference type="ARBA" id="ARBA00008125"/>
    </source>
</evidence>
<organism evidence="10 11">
    <name type="scientific">Limulus polyphemus</name>
    <name type="common">Atlantic horseshoe crab</name>
    <dbReference type="NCBI Taxonomy" id="6850"/>
    <lineage>
        <taxon>Eukaryota</taxon>
        <taxon>Metazoa</taxon>
        <taxon>Ecdysozoa</taxon>
        <taxon>Arthropoda</taxon>
        <taxon>Chelicerata</taxon>
        <taxon>Merostomata</taxon>
        <taxon>Xiphosura</taxon>
        <taxon>Limulidae</taxon>
        <taxon>Limulus</taxon>
    </lineage>
</organism>
<keyword evidence="3" id="KW-0964">Secreted</keyword>
<dbReference type="SMART" id="SM00041">
    <property type="entry name" value="CT"/>
    <property type="match status" value="1"/>
</dbReference>
<feature type="domain" description="VWFC" evidence="8">
    <location>
        <begin position="128"/>
        <end position="194"/>
    </location>
</feature>
<dbReference type="Pfam" id="PF00093">
    <property type="entry name" value="VWC"/>
    <property type="match status" value="1"/>
</dbReference>
<evidence type="ECO:0000256" key="3">
    <source>
        <dbReference type="ARBA" id="ARBA00022525"/>
    </source>
</evidence>
<dbReference type="Proteomes" id="UP000694941">
    <property type="component" value="Unplaced"/>
</dbReference>
<evidence type="ECO:0000256" key="1">
    <source>
        <dbReference type="ARBA" id="ARBA00004613"/>
    </source>
</evidence>
<evidence type="ECO:0000256" key="4">
    <source>
        <dbReference type="ARBA" id="ARBA00022729"/>
    </source>
</evidence>
<dbReference type="GeneID" id="106458423"/>
<dbReference type="InterPro" id="IPR000867">
    <property type="entry name" value="IGFBP-like"/>
</dbReference>
<reference evidence="11" key="1">
    <citation type="submission" date="2025-08" db="UniProtKB">
        <authorList>
            <consortium name="RefSeq"/>
        </authorList>
    </citation>
    <scope>IDENTIFICATION</scope>
    <source>
        <tissue evidence="11">Muscle</tissue>
    </source>
</reference>
<proteinExistence type="inferred from homology"/>
<dbReference type="InterPro" id="IPR000884">
    <property type="entry name" value="TSP1_rpt"/>
</dbReference>